<comment type="caution">
    <text evidence="1">The sequence shown here is derived from an EMBL/GenBank/DDBJ whole genome shotgun (WGS) entry which is preliminary data.</text>
</comment>
<evidence type="ECO:0000313" key="2">
    <source>
        <dbReference type="Proteomes" id="UP001186944"/>
    </source>
</evidence>
<organism evidence="1 2">
    <name type="scientific">Pinctada imbricata</name>
    <name type="common">Atlantic pearl-oyster</name>
    <name type="synonym">Pinctada martensii</name>
    <dbReference type="NCBI Taxonomy" id="66713"/>
    <lineage>
        <taxon>Eukaryota</taxon>
        <taxon>Metazoa</taxon>
        <taxon>Spiralia</taxon>
        <taxon>Lophotrochozoa</taxon>
        <taxon>Mollusca</taxon>
        <taxon>Bivalvia</taxon>
        <taxon>Autobranchia</taxon>
        <taxon>Pteriomorphia</taxon>
        <taxon>Pterioida</taxon>
        <taxon>Pterioidea</taxon>
        <taxon>Pteriidae</taxon>
        <taxon>Pinctada</taxon>
    </lineage>
</organism>
<sequence length="86" mass="9317">SSPGPAISPSSPVSPGPLVCICDRHVKMVLCRSCGMTLKGRVRQRCKLHPNNIHLMDLDVCPNCKASHLMEFAETATAADSEDRNN</sequence>
<protein>
    <submittedName>
        <fullName evidence="1">Uncharacterized protein</fullName>
    </submittedName>
</protein>
<reference evidence="1" key="1">
    <citation type="submission" date="2019-08" db="EMBL/GenBank/DDBJ databases">
        <title>The improved chromosome-level genome for the pearl oyster Pinctada fucata martensii using PacBio sequencing and Hi-C.</title>
        <authorList>
            <person name="Zheng Z."/>
        </authorList>
    </citation>
    <scope>NUCLEOTIDE SEQUENCE</scope>
    <source>
        <strain evidence="1">ZZ-2019</strain>
        <tissue evidence="1">Adductor muscle</tissue>
    </source>
</reference>
<gene>
    <name evidence="1" type="ORF">FSP39_005716</name>
</gene>
<proteinExistence type="predicted"/>
<name>A0AA88Y7E3_PINIB</name>
<evidence type="ECO:0000313" key="1">
    <source>
        <dbReference type="EMBL" id="KAK3099524.1"/>
    </source>
</evidence>
<dbReference type="Proteomes" id="UP001186944">
    <property type="component" value="Unassembled WGS sequence"/>
</dbReference>
<feature type="non-terminal residue" evidence="1">
    <location>
        <position position="1"/>
    </location>
</feature>
<accession>A0AA88Y7E3</accession>
<dbReference type="AlphaFoldDB" id="A0AA88Y7E3"/>
<dbReference type="EMBL" id="VSWD01000006">
    <property type="protein sequence ID" value="KAK3099524.1"/>
    <property type="molecule type" value="Genomic_DNA"/>
</dbReference>
<keyword evidence="2" id="KW-1185">Reference proteome</keyword>